<gene>
    <name evidence="2" type="ORF">J34TS1_42980</name>
</gene>
<reference evidence="2 3" key="1">
    <citation type="submission" date="2021-03" db="EMBL/GenBank/DDBJ databases">
        <title>Antimicrobial resistance genes in bacteria isolated from Japanese honey, and their potential for conferring macrolide and lincosamide resistance in the American foulbrood pathogen Paenibacillus larvae.</title>
        <authorList>
            <person name="Okamoto M."/>
            <person name="Kumagai M."/>
            <person name="Kanamori H."/>
            <person name="Takamatsu D."/>
        </authorList>
    </citation>
    <scope>NUCLEOTIDE SEQUENCE [LARGE SCALE GENOMIC DNA]</scope>
    <source>
        <strain evidence="2 3">J34TS1</strain>
    </source>
</reference>
<accession>A0A919YHQ1</accession>
<dbReference type="Gene3D" id="3.40.630.30">
    <property type="match status" value="1"/>
</dbReference>
<dbReference type="PROSITE" id="PS51186">
    <property type="entry name" value="GNAT"/>
    <property type="match status" value="1"/>
</dbReference>
<dbReference type="Pfam" id="PF00583">
    <property type="entry name" value="Acetyltransf_1"/>
    <property type="match status" value="1"/>
</dbReference>
<dbReference type="SUPFAM" id="SSF55729">
    <property type="entry name" value="Acyl-CoA N-acyltransferases (Nat)"/>
    <property type="match status" value="1"/>
</dbReference>
<organism evidence="2 3">
    <name type="scientific">Paenibacillus azoreducens</name>
    <dbReference type="NCBI Taxonomy" id="116718"/>
    <lineage>
        <taxon>Bacteria</taxon>
        <taxon>Bacillati</taxon>
        <taxon>Bacillota</taxon>
        <taxon>Bacilli</taxon>
        <taxon>Bacillales</taxon>
        <taxon>Paenibacillaceae</taxon>
        <taxon>Paenibacillus</taxon>
    </lineage>
</organism>
<dbReference type="GO" id="GO:0016747">
    <property type="term" value="F:acyltransferase activity, transferring groups other than amino-acyl groups"/>
    <property type="evidence" value="ECO:0007669"/>
    <property type="project" value="InterPro"/>
</dbReference>
<dbReference type="InterPro" id="IPR016181">
    <property type="entry name" value="Acyl_CoA_acyltransferase"/>
</dbReference>
<comment type="caution">
    <text evidence="2">The sequence shown here is derived from an EMBL/GenBank/DDBJ whole genome shotgun (WGS) entry which is preliminary data.</text>
</comment>
<evidence type="ECO:0000313" key="2">
    <source>
        <dbReference type="EMBL" id="GIO49533.1"/>
    </source>
</evidence>
<dbReference type="RefSeq" id="WP_212980005.1">
    <property type="nucleotide sequence ID" value="NZ_AP025343.1"/>
</dbReference>
<dbReference type="Proteomes" id="UP000682811">
    <property type="component" value="Unassembled WGS sequence"/>
</dbReference>
<evidence type="ECO:0000313" key="3">
    <source>
        <dbReference type="Proteomes" id="UP000682811"/>
    </source>
</evidence>
<keyword evidence="3" id="KW-1185">Reference proteome</keyword>
<dbReference type="InterPro" id="IPR000182">
    <property type="entry name" value="GNAT_dom"/>
</dbReference>
<feature type="domain" description="N-acetyltransferase" evidence="1">
    <location>
        <begin position="15"/>
        <end position="150"/>
    </location>
</feature>
<sequence length="150" mass="17266">MNKKKPNAAHTKTLDGVQEITPEYYSEFIQLHDKSFPNTYYTGKEILDLLNENNKLFVCIKQECLAGYCYISGNPAFQEGNIEFIAVPDEFRKQGIGKDLLCKGLDFLFFDLDVEEITMCVDFSNQGAIRLYESVGFNKEDVLDYYKVKI</sequence>
<dbReference type="EMBL" id="BORT01000022">
    <property type="protein sequence ID" value="GIO49533.1"/>
    <property type="molecule type" value="Genomic_DNA"/>
</dbReference>
<protein>
    <recommendedName>
        <fullName evidence="1">N-acetyltransferase domain-containing protein</fullName>
    </recommendedName>
</protein>
<proteinExistence type="predicted"/>
<name>A0A919YHQ1_9BACL</name>
<evidence type="ECO:0000259" key="1">
    <source>
        <dbReference type="PROSITE" id="PS51186"/>
    </source>
</evidence>
<dbReference type="AlphaFoldDB" id="A0A919YHQ1"/>
<dbReference type="CDD" id="cd04301">
    <property type="entry name" value="NAT_SF"/>
    <property type="match status" value="1"/>
</dbReference>